<protein>
    <submittedName>
        <fullName evidence="1">BrnT family toxin</fullName>
    </submittedName>
</protein>
<sequence length="99" mass="11932">MMIRRIRWDERKRQSNLEKHGLDFRDADWVLESRYRLDVPVVRNDEMRLQSFAYVFEVLAVLSQAHAERGEGSRIISFRKAGAEERGMYHEWLENDFTD</sequence>
<dbReference type="EMBL" id="CP127523">
    <property type="protein sequence ID" value="XRI69189.1"/>
    <property type="molecule type" value="Genomic_DNA"/>
</dbReference>
<accession>A0ACD5H9A3</accession>
<name>A0ACD5H9A3_9PROT</name>
<proteinExistence type="predicted"/>
<dbReference type="Proteomes" id="UP000470022">
    <property type="component" value="Chromosome"/>
</dbReference>
<organism evidence="1 2">
    <name type="scientific">Acidithiobacillus ferrianus</name>
    <dbReference type="NCBI Taxonomy" id="2678518"/>
    <lineage>
        <taxon>Bacteria</taxon>
        <taxon>Pseudomonadati</taxon>
        <taxon>Pseudomonadota</taxon>
        <taxon>Acidithiobacillia</taxon>
        <taxon>Acidithiobacillales</taxon>
        <taxon>Acidithiobacillaceae</taxon>
        <taxon>Acidithiobacillus</taxon>
    </lineage>
</organism>
<evidence type="ECO:0000313" key="1">
    <source>
        <dbReference type="EMBL" id="XRI69189.1"/>
    </source>
</evidence>
<evidence type="ECO:0000313" key="2">
    <source>
        <dbReference type="Proteomes" id="UP000470022"/>
    </source>
</evidence>
<reference evidence="1" key="1">
    <citation type="submission" date="2023-06" db="EMBL/GenBank/DDBJ databases">
        <title>Complete and circular genome of Acidithiobacillus ferrianus DSM 107098.</title>
        <authorList>
            <person name="Norris P.R."/>
            <person name="Falagan C."/>
            <person name="Moya-Beltran A."/>
            <person name="Castro M."/>
            <person name="Quatrini R."/>
            <person name="Johnson D.B."/>
        </authorList>
    </citation>
    <scope>NUCLEOTIDE SEQUENCE</scope>
    <source>
        <strain evidence="1">MG</strain>
    </source>
</reference>
<gene>
    <name evidence="1" type="ORF">GL267_000410</name>
</gene>
<keyword evidence="2" id="KW-1185">Reference proteome</keyword>